<evidence type="ECO:0000256" key="5">
    <source>
        <dbReference type="SAM" id="MobiDB-lite"/>
    </source>
</evidence>
<dbReference type="GO" id="GO:0005739">
    <property type="term" value="C:mitochondrion"/>
    <property type="evidence" value="ECO:0007669"/>
    <property type="project" value="TreeGrafter"/>
</dbReference>
<feature type="region of interest" description="Disordered" evidence="5">
    <location>
        <begin position="43"/>
        <end position="69"/>
    </location>
</feature>
<comment type="caution">
    <text evidence="6">The sequence shown here is derived from an EMBL/GenBank/DDBJ whole genome shotgun (WGS) entry which is preliminary data.</text>
</comment>
<evidence type="ECO:0000256" key="2">
    <source>
        <dbReference type="ARBA" id="ARBA00022598"/>
    </source>
</evidence>
<dbReference type="EMBL" id="BTGU01000089">
    <property type="protein sequence ID" value="GMN59585.1"/>
    <property type="molecule type" value="Genomic_DNA"/>
</dbReference>
<feature type="region of interest" description="Disordered" evidence="5">
    <location>
        <begin position="180"/>
        <end position="200"/>
    </location>
</feature>
<comment type="similarity">
    <text evidence="1">Belongs to the folylpolyglutamate synthase family.</text>
</comment>
<evidence type="ECO:0000313" key="7">
    <source>
        <dbReference type="Proteomes" id="UP001187192"/>
    </source>
</evidence>
<keyword evidence="7" id="KW-1185">Reference proteome</keyword>
<evidence type="ECO:0008006" key="8">
    <source>
        <dbReference type="Google" id="ProtNLM"/>
    </source>
</evidence>
<keyword evidence="4" id="KW-0067">ATP-binding</keyword>
<dbReference type="PANTHER" id="PTHR11136:SF16">
    <property type="entry name" value="FOLYLPOLYGLUTAMATE SYNTHASE"/>
    <property type="match status" value="1"/>
</dbReference>
<dbReference type="InterPro" id="IPR018109">
    <property type="entry name" value="Folylpolyglutamate_synth_CS"/>
</dbReference>
<dbReference type="Proteomes" id="UP001187192">
    <property type="component" value="Unassembled WGS sequence"/>
</dbReference>
<evidence type="ECO:0000256" key="3">
    <source>
        <dbReference type="ARBA" id="ARBA00022741"/>
    </source>
</evidence>
<dbReference type="GO" id="GO:0004326">
    <property type="term" value="F:tetrahydrofolylpolyglutamate synthase activity"/>
    <property type="evidence" value="ECO:0007669"/>
    <property type="project" value="InterPro"/>
</dbReference>
<dbReference type="GO" id="GO:0005524">
    <property type="term" value="F:ATP binding"/>
    <property type="evidence" value="ECO:0007669"/>
    <property type="project" value="UniProtKB-KW"/>
</dbReference>
<dbReference type="SUPFAM" id="SSF53623">
    <property type="entry name" value="MurD-like peptide ligases, catalytic domain"/>
    <property type="match status" value="1"/>
</dbReference>
<gene>
    <name evidence="6" type="ORF">TIFTF001_028667</name>
</gene>
<dbReference type="AlphaFoldDB" id="A0AA88J1G2"/>
<accession>A0AA88J1G2</accession>
<dbReference type="Gene3D" id="3.40.1190.10">
    <property type="entry name" value="Mur-like, catalytic domain"/>
    <property type="match status" value="1"/>
</dbReference>
<dbReference type="PANTHER" id="PTHR11136">
    <property type="entry name" value="FOLYLPOLYGLUTAMATE SYNTHASE-RELATED"/>
    <property type="match status" value="1"/>
</dbReference>
<feature type="compositionally biased region" description="Polar residues" evidence="5">
    <location>
        <begin position="43"/>
        <end position="68"/>
    </location>
</feature>
<dbReference type="GO" id="GO:0005829">
    <property type="term" value="C:cytosol"/>
    <property type="evidence" value="ECO:0007669"/>
    <property type="project" value="TreeGrafter"/>
</dbReference>
<name>A0AA88J1G2_FICCA</name>
<organism evidence="6 7">
    <name type="scientific">Ficus carica</name>
    <name type="common">Common fig</name>
    <dbReference type="NCBI Taxonomy" id="3494"/>
    <lineage>
        <taxon>Eukaryota</taxon>
        <taxon>Viridiplantae</taxon>
        <taxon>Streptophyta</taxon>
        <taxon>Embryophyta</taxon>
        <taxon>Tracheophyta</taxon>
        <taxon>Spermatophyta</taxon>
        <taxon>Magnoliopsida</taxon>
        <taxon>eudicotyledons</taxon>
        <taxon>Gunneridae</taxon>
        <taxon>Pentapetalae</taxon>
        <taxon>rosids</taxon>
        <taxon>fabids</taxon>
        <taxon>Rosales</taxon>
        <taxon>Moraceae</taxon>
        <taxon>Ficeae</taxon>
        <taxon>Ficus</taxon>
    </lineage>
</organism>
<dbReference type="PROSITE" id="PS01012">
    <property type="entry name" value="FOLYLPOLYGLU_SYNT_2"/>
    <property type="match status" value="1"/>
</dbReference>
<reference evidence="6" key="1">
    <citation type="submission" date="2023-07" db="EMBL/GenBank/DDBJ databases">
        <title>draft genome sequence of fig (Ficus carica).</title>
        <authorList>
            <person name="Takahashi T."/>
            <person name="Nishimura K."/>
        </authorList>
    </citation>
    <scope>NUCLEOTIDE SEQUENCE</scope>
</reference>
<proteinExistence type="inferred from homology"/>
<keyword evidence="2" id="KW-0436">Ligase</keyword>
<dbReference type="InterPro" id="IPR036565">
    <property type="entry name" value="Mur-like_cat_sf"/>
</dbReference>
<keyword evidence="3" id="KW-0547">Nucleotide-binding</keyword>
<evidence type="ECO:0000256" key="4">
    <source>
        <dbReference type="ARBA" id="ARBA00022840"/>
    </source>
</evidence>
<sequence length="333" mass="34862">MARSSKIANLDFDSRARSSSRSRLWILTLGRDMLCPPVDRDSLTTIAPSSRSRPTATVAGTPSRNDASTDAEKIMVPSSCRHLAPDAVAGRRGAFIWQYTSITCVLGGPNWPLSFGQSEFALDFVKVGSILIAWLNPESVVFAPSPISIAILPTPTATPIALRSTTPVARKGPSFFRTITTATSSSSPSSTTSGNGLSSHSNGLVKGDASVFDSSIAVAAGAHHHADLGGGIGGADGGALGEAQCRKRLQRIFPCLLVFASLVLLAFKIFAAEQVDVAILEVGIGGKLDPTNVVQALVVCGISSLGYDHMEILGLFSASLPLVLSKMKIDKKN</sequence>
<protein>
    <recommendedName>
        <fullName evidence="8">Folylpolyglutamate synthase</fullName>
    </recommendedName>
</protein>
<evidence type="ECO:0000313" key="6">
    <source>
        <dbReference type="EMBL" id="GMN59585.1"/>
    </source>
</evidence>
<dbReference type="InterPro" id="IPR001645">
    <property type="entry name" value="Folylpolyglutamate_synth"/>
</dbReference>
<evidence type="ECO:0000256" key="1">
    <source>
        <dbReference type="ARBA" id="ARBA00008276"/>
    </source>
</evidence>